<protein>
    <submittedName>
        <fullName evidence="2">Viral A-type inclusion protein</fullName>
    </submittedName>
</protein>
<accession>X6MW60</accession>
<evidence type="ECO:0000313" key="2">
    <source>
        <dbReference type="EMBL" id="ETO18064.1"/>
    </source>
</evidence>
<organism evidence="2 3">
    <name type="scientific">Reticulomyxa filosa</name>
    <dbReference type="NCBI Taxonomy" id="46433"/>
    <lineage>
        <taxon>Eukaryota</taxon>
        <taxon>Sar</taxon>
        <taxon>Rhizaria</taxon>
        <taxon>Retaria</taxon>
        <taxon>Foraminifera</taxon>
        <taxon>Monothalamids</taxon>
        <taxon>Reticulomyxidae</taxon>
        <taxon>Reticulomyxa</taxon>
    </lineage>
</organism>
<feature type="non-terminal residue" evidence="2">
    <location>
        <position position="1"/>
    </location>
</feature>
<dbReference type="SUPFAM" id="SSF90257">
    <property type="entry name" value="Myosin rod fragments"/>
    <property type="match status" value="1"/>
</dbReference>
<feature type="coiled-coil region" evidence="1">
    <location>
        <begin position="1"/>
        <end position="116"/>
    </location>
</feature>
<comment type="caution">
    <text evidence="2">The sequence shown here is derived from an EMBL/GenBank/DDBJ whole genome shotgun (WGS) entry which is preliminary data.</text>
</comment>
<evidence type="ECO:0000256" key="1">
    <source>
        <dbReference type="SAM" id="Coils"/>
    </source>
</evidence>
<gene>
    <name evidence="2" type="ORF">RFI_19233</name>
</gene>
<dbReference type="Proteomes" id="UP000023152">
    <property type="component" value="Unassembled WGS sequence"/>
</dbReference>
<dbReference type="EMBL" id="ASPP01015566">
    <property type="protein sequence ID" value="ETO18064.1"/>
    <property type="molecule type" value="Genomic_DNA"/>
</dbReference>
<dbReference type="AlphaFoldDB" id="X6MW60"/>
<sequence>LSEKEDVITEWEKERETLKVQCKEQSFELQKLQLSLQPVQEDNVAMKRQLKEANDRVKTLSTQADTLSQEKTRLTKELQNVENLLNQKSGADKQIIERLNEKVSESEKQFETQKQTVFNLNKHMDTLKEEMAEQKIVCQKQATDFKSQIGSLETEKLKVCLLSRVYFHCRLVEF</sequence>
<keyword evidence="1" id="KW-0175">Coiled coil</keyword>
<name>X6MW60_RETFI</name>
<keyword evidence="3" id="KW-1185">Reference proteome</keyword>
<proteinExistence type="predicted"/>
<evidence type="ECO:0000313" key="3">
    <source>
        <dbReference type="Proteomes" id="UP000023152"/>
    </source>
</evidence>
<dbReference type="Gene3D" id="1.10.287.1490">
    <property type="match status" value="1"/>
</dbReference>
<reference evidence="2 3" key="1">
    <citation type="journal article" date="2013" name="Curr. Biol.">
        <title>The Genome of the Foraminiferan Reticulomyxa filosa.</title>
        <authorList>
            <person name="Glockner G."/>
            <person name="Hulsmann N."/>
            <person name="Schleicher M."/>
            <person name="Noegel A.A."/>
            <person name="Eichinger L."/>
            <person name="Gallinger C."/>
            <person name="Pawlowski J."/>
            <person name="Sierra R."/>
            <person name="Euteneuer U."/>
            <person name="Pillet L."/>
            <person name="Moustafa A."/>
            <person name="Platzer M."/>
            <person name="Groth M."/>
            <person name="Szafranski K."/>
            <person name="Schliwa M."/>
        </authorList>
    </citation>
    <scope>NUCLEOTIDE SEQUENCE [LARGE SCALE GENOMIC DNA]</scope>
</reference>